<dbReference type="AlphaFoldDB" id="A0A8T2RPH2"/>
<keyword evidence="1" id="KW-0732">Signal</keyword>
<feature type="chain" id="PRO_5035899513" description="Secreted protein" evidence="1">
    <location>
        <begin position="25"/>
        <end position="94"/>
    </location>
</feature>
<sequence length="94" mass="10069">MGPSRRRSSSALLLLVAPAPRAAAAAATKVRRRPPDVRHRASFSFRRMPSTEVTGTGTDAATAFVRLLNPCSYRGAIASIVSSPSLMCAYVYPF</sequence>
<organism evidence="2 3">
    <name type="scientific">Ceratopteris richardii</name>
    <name type="common">Triangle waterfern</name>
    <dbReference type="NCBI Taxonomy" id="49495"/>
    <lineage>
        <taxon>Eukaryota</taxon>
        <taxon>Viridiplantae</taxon>
        <taxon>Streptophyta</taxon>
        <taxon>Embryophyta</taxon>
        <taxon>Tracheophyta</taxon>
        <taxon>Polypodiopsida</taxon>
        <taxon>Polypodiidae</taxon>
        <taxon>Polypodiales</taxon>
        <taxon>Pteridineae</taxon>
        <taxon>Pteridaceae</taxon>
        <taxon>Parkerioideae</taxon>
        <taxon>Ceratopteris</taxon>
    </lineage>
</organism>
<feature type="signal peptide" evidence="1">
    <location>
        <begin position="1"/>
        <end position="24"/>
    </location>
</feature>
<proteinExistence type="predicted"/>
<comment type="caution">
    <text evidence="2">The sequence shown here is derived from an EMBL/GenBank/DDBJ whole genome shotgun (WGS) entry which is preliminary data.</text>
</comment>
<protein>
    <recommendedName>
        <fullName evidence="4">Secreted protein</fullName>
    </recommendedName>
</protein>
<name>A0A8T2RPH2_CERRI</name>
<evidence type="ECO:0000313" key="2">
    <source>
        <dbReference type="EMBL" id="KAH7298322.1"/>
    </source>
</evidence>
<accession>A0A8T2RPH2</accession>
<dbReference type="EMBL" id="CM035430">
    <property type="protein sequence ID" value="KAH7298322.1"/>
    <property type="molecule type" value="Genomic_DNA"/>
</dbReference>
<evidence type="ECO:0008006" key="4">
    <source>
        <dbReference type="Google" id="ProtNLM"/>
    </source>
</evidence>
<evidence type="ECO:0000313" key="3">
    <source>
        <dbReference type="Proteomes" id="UP000825935"/>
    </source>
</evidence>
<dbReference type="Proteomes" id="UP000825935">
    <property type="component" value="Chromosome 25"/>
</dbReference>
<keyword evidence="3" id="KW-1185">Reference proteome</keyword>
<gene>
    <name evidence="2" type="ORF">KP509_25G037300</name>
</gene>
<reference evidence="2" key="1">
    <citation type="submission" date="2021-08" db="EMBL/GenBank/DDBJ databases">
        <title>WGS assembly of Ceratopteris richardii.</title>
        <authorList>
            <person name="Marchant D.B."/>
            <person name="Chen G."/>
            <person name="Jenkins J."/>
            <person name="Shu S."/>
            <person name="Leebens-Mack J."/>
            <person name="Grimwood J."/>
            <person name="Schmutz J."/>
            <person name="Soltis P."/>
            <person name="Soltis D."/>
            <person name="Chen Z.-H."/>
        </authorList>
    </citation>
    <scope>NUCLEOTIDE SEQUENCE</scope>
    <source>
        <strain evidence="2">Whitten #5841</strain>
        <tissue evidence="2">Leaf</tissue>
    </source>
</reference>
<evidence type="ECO:0000256" key="1">
    <source>
        <dbReference type="SAM" id="SignalP"/>
    </source>
</evidence>